<name>A0ABY4M3H1_9ACTN</name>
<dbReference type="Proteomes" id="UP000830115">
    <property type="component" value="Chromosome"/>
</dbReference>
<dbReference type="Pfam" id="PF03771">
    <property type="entry name" value="SPDY"/>
    <property type="match status" value="1"/>
</dbReference>
<evidence type="ECO:0000259" key="2">
    <source>
        <dbReference type="Pfam" id="PF03771"/>
    </source>
</evidence>
<proteinExistence type="predicted"/>
<evidence type="ECO:0000313" key="3">
    <source>
        <dbReference type="EMBL" id="UQA92314.1"/>
    </source>
</evidence>
<feature type="region of interest" description="Disordered" evidence="1">
    <location>
        <begin position="66"/>
        <end position="162"/>
    </location>
</feature>
<feature type="compositionally biased region" description="Low complexity" evidence="1">
    <location>
        <begin position="188"/>
        <end position="200"/>
    </location>
</feature>
<dbReference type="EMBL" id="CP086322">
    <property type="protein sequence ID" value="UQA92314.1"/>
    <property type="molecule type" value="Genomic_DNA"/>
</dbReference>
<feature type="domain" description="DUF317" evidence="2">
    <location>
        <begin position="23"/>
        <end position="64"/>
    </location>
</feature>
<accession>A0ABY4M3H1</accession>
<dbReference type="InterPro" id="IPR005523">
    <property type="entry name" value="DUF317_SPDY"/>
</dbReference>
<sequence>MGGRNAHLGRQHHHRHDESLTLRVLFDHDAESRDTKWTIAAYESPVSDRIWHATATAATPVEIVGTPSSTLWPAKTRGPPGWGPTSRRRPSPRPPAPWPTPAGRKQSKDVGSSGLRRTTTPPASSSTPSPPRNTTPAADLDHVGRQHPPPIHLGPALSPHTPAGLLQDIAAELAHGQSVRQTPHPRPASRQTSPSAQAPASCPPHPPGCSSRVLDACLLKNGPRCLSPDRWHPAPTRQHPSPLPLVGVGGASPPHGDLLVPRAVRAPTQTGPVRRAGATNG</sequence>
<keyword evidence="4" id="KW-1185">Reference proteome</keyword>
<evidence type="ECO:0000256" key="1">
    <source>
        <dbReference type="SAM" id="MobiDB-lite"/>
    </source>
</evidence>
<feature type="compositionally biased region" description="Low complexity" evidence="1">
    <location>
        <begin position="116"/>
        <end position="127"/>
    </location>
</feature>
<feature type="region of interest" description="Disordered" evidence="1">
    <location>
        <begin position="177"/>
        <end position="207"/>
    </location>
</feature>
<feature type="region of interest" description="Disordered" evidence="1">
    <location>
        <begin position="229"/>
        <end position="257"/>
    </location>
</feature>
<protein>
    <submittedName>
        <fullName evidence="3">DUF317 domain-containing protein</fullName>
    </submittedName>
</protein>
<reference evidence="3" key="1">
    <citation type="submission" date="2021-10" db="EMBL/GenBank/DDBJ databases">
        <title>Streptomyces nigrumlapis sp.nov.,an antimicrobial producing actinobacterium isolated from Black Gobi rocks.</title>
        <authorList>
            <person name="Wen Y."/>
            <person name="Zhang W."/>
            <person name="Liu X.G."/>
        </authorList>
    </citation>
    <scope>NUCLEOTIDE SEQUENCE</scope>
    <source>
        <strain evidence="3">ST13-2-2</strain>
    </source>
</reference>
<gene>
    <name evidence="3" type="ORF">K9S39_11070</name>
</gene>
<organism evidence="3 4">
    <name type="scientific">Streptomyces halobius</name>
    <dbReference type="NCBI Taxonomy" id="2879846"/>
    <lineage>
        <taxon>Bacteria</taxon>
        <taxon>Bacillati</taxon>
        <taxon>Actinomycetota</taxon>
        <taxon>Actinomycetes</taxon>
        <taxon>Kitasatosporales</taxon>
        <taxon>Streptomycetaceae</taxon>
        <taxon>Streptomyces</taxon>
    </lineage>
</organism>
<evidence type="ECO:0000313" key="4">
    <source>
        <dbReference type="Proteomes" id="UP000830115"/>
    </source>
</evidence>
<dbReference type="RefSeq" id="WP_406707902.1">
    <property type="nucleotide sequence ID" value="NZ_CP086322.1"/>
</dbReference>